<dbReference type="SUPFAM" id="SSF51366">
    <property type="entry name" value="Ribulose-phoshate binding barrel"/>
    <property type="match status" value="1"/>
</dbReference>
<keyword evidence="4 8" id="KW-0210">Decarboxylase</keyword>
<dbReference type="HAMAP" id="MF_00134_B">
    <property type="entry name" value="IGPS_B"/>
    <property type="match status" value="1"/>
</dbReference>
<evidence type="ECO:0000256" key="4">
    <source>
        <dbReference type="ARBA" id="ARBA00022793"/>
    </source>
</evidence>
<dbReference type="InterPro" id="IPR011060">
    <property type="entry name" value="RibuloseP-bd_barrel"/>
</dbReference>
<keyword evidence="3 8" id="KW-0028">Amino-acid biosynthesis</keyword>
<accession>A0A918WIT0</accession>
<keyword evidence="11" id="KW-1185">Reference proteome</keyword>
<evidence type="ECO:0000256" key="2">
    <source>
        <dbReference type="ARBA" id="ARBA00004696"/>
    </source>
</evidence>
<evidence type="ECO:0000256" key="5">
    <source>
        <dbReference type="ARBA" id="ARBA00022822"/>
    </source>
</evidence>
<dbReference type="NCBIfam" id="NF001377">
    <property type="entry name" value="PRK00278.2-4"/>
    <property type="match status" value="1"/>
</dbReference>
<comment type="catalytic activity">
    <reaction evidence="1 8">
        <text>1-(2-carboxyphenylamino)-1-deoxy-D-ribulose 5-phosphate + H(+) = (1S,2R)-1-C-(indol-3-yl)glycerol 3-phosphate + CO2 + H2O</text>
        <dbReference type="Rhea" id="RHEA:23476"/>
        <dbReference type="ChEBI" id="CHEBI:15377"/>
        <dbReference type="ChEBI" id="CHEBI:15378"/>
        <dbReference type="ChEBI" id="CHEBI:16526"/>
        <dbReference type="ChEBI" id="CHEBI:58613"/>
        <dbReference type="ChEBI" id="CHEBI:58866"/>
        <dbReference type="EC" id="4.1.1.48"/>
    </reaction>
</comment>
<keyword evidence="7 8" id="KW-0456">Lyase</keyword>
<evidence type="ECO:0000313" key="11">
    <source>
        <dbReference type="Proteomes" id="UP000644507"/>
    </source>
</evidence>
<gene>
    <name evidence="8 10" type="primary">trpC</name>
    <name evidence="10" type="ORF">GCM10007100_17320</name>
</gene>
<reference evidence="10" key="2">
    <citation type="submission" date="2020-09" db="EMBL/GenBank/DDBJ databases">
        <authorList>
            <person name="Sun Q."/>
            <person name="Kim S."/>
        </authorList>
    </citation>
    <scope>NUCLEOTIDE SEQUENCE</scope>
    <source>
        <strain evidence="10">KCTC 12988</strain>
    </source>
</reference>
<dbReference type="Pfam" id="PF00218">
    <property type="entry name" value="IGPS"/>
    <property type="match status" value="1"/>
</dbReference>
<dbReference type="GO" id="GO:0004425">
    <property type="term" value="F:indole-3-glycerol-phosphate synthase activity"/>
    <property type="evidence" value="ECO:0007669"/>
    <property type="project" value="UniProtKB-UniRule"/>
</dbReference>
<comment type="similarity">
    <text evidence="8">Belongs to the TrpC family.</text>
</comment>
<dbReference type="Gene3D" id="3.20.20.70">
    <property type="entry name" value="Aldolase class I"/>
    <property type="match status" value="1"/>
</dbReference>
<dbReference type="CDD" id="cd00331">
    <property type="entry name" value="IGPS"/>
    <property type="match status" value="1"/>
</dbReference>
<proteinExistence type="inferred from homology"/>
<dbReference type="Proteomes" id="UP000644507">
    <property type="component" value="Unassembled WGS sequence"/>
</dbReference>
<evidence type="ECO:0000256" key="6">
    <source>
        <dbReference type="ARBA" id="ARBA00023141"/>
    </source>
</evidence>
<organism evidence="10 11">
    <name type="scientific">Roseibacillus persicicus</name>
    <dbReference type="NCBI Taxonomy" id="454148"/>
    <lineage>
        <taxon>Bacteria</taxon>
        <taxon>Pseudomonadati</taxon>
        <taxon>Verrucomicrobiota</taxon>
        <taxon>Verrucomicrobiia</taxon>
        <taxon>Verrucomicrobiales</taxon>
        <taxon>Verrucomicrobiaceae</taxon>
        <taxon>Roseibacillus</taxon>
    </lineage>
</organism>
<evidence type="ECO:0000256" key="3">
    <source>
        <dbReference type="ARBA" id="ARBA00022605"/>
    </source>
</evidence>
<dbReference type="RefSeq" id="WP_189569535.1">
    <property type="nucleotide sequence ID" value="NZ_BMXI01000006.1"/>
</dbReference>
<evidence type="ECO:0000256" key="1">
    <source>
        <dbReference type="ARBA" id="ARBA00001633"/>
    </source>
</evidence>
<comment type="caution">
    <text evidence="10">The sequence shown here is derived from an EMBL/GenBank/DDBJ whole genome shotgun (WGS) entry which is preliminary data.</text>
</comment>
<dbReference type="PROSITE" id="PS00614">
    <property type="entry name" value="IGPS"/>
    <property type="match status" value="1"/>
</dbReference>
<dbReference type="InterPro" id="IPR013785">
    <property type="entry name" value="Aldolase_TIM"/>
</dbReference>
<evidence type="ECO:0000256" key="8">
    <source>
        <dbReference type="HAMAP-Rule" id="MF_00134"/>
    </source>
</evidence>
<evidence type="ECO:0000259" key="9">
    <source>
        <dbReference type="Pfam" id="PF00218"/>
    </source>
</evidence>
<sequence>MDKLAEIIAHKQTEVEALLPRADLLKAAALQRNDFRGFRSALDRGPHQLGVIAEIKKASPSAGVIDPDFDPIRQADRYIDGGASCMSILTDEKYFQGSLAYLSRIAEKPTCPLLRKDFTIHELQIHEAIISGADAILLIVAALNQEDLVRLYETARGLQLDVLVEVHNLPEMERALELDRIDLLGINNRNLKTFQTDLKTTEQLAEEAPDDVILVSESGIRDAKDALQVLEYGANAILVGETLMRSHIPADTIQEFLSLTLEEPETA</sequence>
<comment type="pathway">
    <text evidence="2 8">Amino-acid biosynthesis; L-tryptophan biosynthesis; L-tryptophan from chorismate: step 4/5.</text>
</comment>
<keyword evidence="5 8" id="KW-0822">Tryptophan biosynthesis</keyword>
<name>A0A918WIT0_9BACT</name>
<evidence type="ECO:0000313" key="10">
    <source>
        <dbReference type="EMBL" id="GHC51621.1"/>
    </source>
</evidence>
<dbReference type="AlphaFoldDB" id="A0A918WIT0"/>
<dbReference type="EMBL" id="BMXI01000006">
    <property type="protein sequence ID" value="GHC51621.1"/>
    <property type="molecule type" value="Genomic_DNA"/>
</dbReference>
<dbReference type="InterPro" id="IPR045186">
    <property type="entry name" value="Indole-3-glycerol_P_synth"/>
</dbReference>
<keyword evidence="6 8" id="KW-0057">Aromatic amino acid biosynthesis</keyword>
<feature type="domain" description="Indole-3-glycerol phosphate synthase" evidence="9">
    <location>
        <begin position="4"/>
        <end position="254"/>
    </location>
</feature>
<dbReference type="PANTHER" id="PTHR22854">
    <property type="entry name" value="TRYPTOPHAN BIOSYNTHESIS PROTEIN"/>
    <property type="match status" value="1"/>
</dbReference>
<reference evidence="10" key="1">
    <citation type="journal article" date="2014" name="Int. J. Syst. Evol. Microbiol.">
        <title>Complete genome sequence of Corynebacterium casei LMG S-19264T (=DSM 44701T), isolated from a smear-ripened cheese.</title>
        <authorList>
            <consortium name="US DOE Joint Genome Institute (JGI-PGF)"/>
            <person name="Walter F."/>
            <person name="Albersmeier A."/>
            <person name="Kalinowski J."/>
            <person name="Ruckert C."/>
        </authorList>
    </citation>
    <scope>NUCLEOTIDE SEQUENCE</scope>
    <source>
        <strain evidence="10">KCTC 12988</strain>
    </source>
</reference>
<dbReference type="PANTHER" id="PTHR22854:SF2">
    <property type="entry name" value="INDOLE-3-GLYCEROL-PHOSPHATE SYNTHASE"/>
    <property type="match status" value="1"/>
</dbReference>
<protein>
    <recommendedName>
        <fullName evidence="8">Indole-3-glycerol phosphate synthase</fullName>
        <shortName evidence="8">IGPS</shortName>
        <ecNumber evidence="8">4.1.1.48</ecNumber>
    </recommendedName>
</protein>
<dbReference type="InterPro" id="IPR013798">
    <property type="entry name" value="Indole-3-glycerol_P_synth_dom"/>
</dbReference>
<evidence type="ECO:0000256" key="7">
    <source>
        <dbReference type="ARBA" id="ARBA00023239"/>
    </source>
</evidence>
<dbReference type="FunFam" id="3.20.20.70:FF:000024">
    <property type="entry name" value="Indole-3-glycerol phosphate synthase"/>
    <property type="match status" value="1"/>
</dbReference>
<dbReference type="GO" id="GO:0000162">
    <property type="term" value="P:L-tryptophan biosynthetic process"/>
    <property type="evidence" value="ECO:0007669"/>
    <property type="project" value="UniProtKB-UniRule"/>
</dbReference>
<dbReference type="EC" id="4.1.1.48" evidence="8"/>
<dbReference type="InterPro" id="IPR001468">
    <property type="entry name" value="Indole-3-GlycerolPSynthase_CS"/>
</dbReference>
<dbReference type="GO" id="GO:0004640">
    <property type="term" value="F:phosphoribosylanthranilate isomerase activity"/>
    <property type="evidence" value="ECO:0007669"/>
    <property type="project" value="TreeGrafter"/>
</dbReference>